<feature type="region of interest" description="Disordered" evidence="1">
    <location>
        <begin position="192"/>
        <end position="229"/>
    </location>
</feature>
<feature type="compositionally biased region" description="Basic and acidic residues" evidence="1">
    <location>
        <begin position="220"/>
        <end position="229"/>
    </location>
</feature>
<reference evidence="4" key="1">
    <citation type="journal article" date="2019" name="Int. J. Syst. Evol. Microbiol.">
        <title>The Global Catalogue of Microorganisms (GCM) 10K type strain sequencing project: providing services to taxonomists for standard genome sequencing and annotation.</title>
        <authorList>
            <consortium name="The Broad Institute Genomics Platform"/>
            <consortium name="The Broad Institute Genome Sequencing Center for Infectious Disease"/>
            <person name="Wu L."/>
            <person name="Ma J."/>
        </authorList>
    </citation>
    <scope>NUCLEOTIDE SEQUENCE [LARGE SCALE GENOMIC DNA]</scope>
    <source>
        <strain evidence="4">CGMCC 4.7177</strain>
    </source>
</reference>
<organism evidence="3 4">
    <name type="scientific">Streptomyces vulcanius</name>
    <dbReference type="NCBI Taxonomy" id="1441876"/>
    <lineage>
        <taxon>Bacteria</taxon>
        <taxon>Bacillati</taxon>
        <taxon>Actinomycetota</taxon>
        <taxon>Actinomycetes</taxon>
        <taxon>Kitasatosporales</taxon>
        <taxon>Streptomycetaceae</taxon>
        <taxon>Streptomyces</taxon>
    </lineage>
</organism>
<sequence length="229" mass="24784">MRRNLLAVREAGRPVVAVLAAGGVVAGVLVGWPGLDTVNGCGLSSEKYPSQTAQDWVRNADVVVVARADEERESGREELGAGAYSYRLERTVDMSVEDKAFESSERSHPTVGGELGYVGAGWKVRRSDGKTRVDDLTGDAPRVVPGHTYVLALRWEEEKWVPLGEGSVVPFDGQEGGRGEWCGQVLEPDDYAHGERLGRSSDHSMEKALLGKGRPALKQALDRAARKES</sequence>
<evidence type="ECO:0000256" key="1">
    <source>
        <dbReference type="SAM" id="MobiDB-lite"/>
    </source>
</evidence>
<feature type="compositionally biased region" description="Basic and acidic residues" evidence="1">
    <location>
        <begin position="192"/>
        <end position="206"/>
    </location>
</feature>
<gene>
    <name evidence="3" type="ORF">ACFPIH_31180</name>
</gene>
<dbReference type="RefSeq" id="WP_381175803.1">
    <property type="nucleotide sequence ID" value="NZ_JBHSFK010000023.1"/>
</dbReference>
<evidence type="ECO:0000313" key="3">
    <source>
        <dbReference type="EMBL" id="MFC4503923.1"/>
    </source>
</evidence>
<keyword evidence="4" id="KW-1185">Reference proteome</keyword>
<evidence type="ECO:0000313" key="4">
    <source>
        <dbReference type="Proteomes" id="UP001595839"/>
    </source>
</evidence>
<feature type="transmembrane region" description="Helical" evidence="2">
    <location>
        <begin position="12"/>
        <end position="35"/>
    </location>
</feature>
<keyword evidence="2" id="KW-0472">Membrane</keyword>
<dbReference type="EMBL" id="JBHSFK010000023">
    <property type="protein sequence ID" value="MFC4503923.1"/>
    <property type="molecule type" value="Genomic_DNA"/>
</dbReference>
<dbReference type="Proteomes" id="UP001595839">
    <property type="component" value="Unassembled WGS sequence"/>
</dbReference>
<accession>A0ABV9B040</accession>
<keyword evidence="2" id="KW-1133">Transmembrane helix</keyword>
<name>A0ABV9B040_9ACTN</name>
<evidence type="ECO:0000256" key="2">
    <source>
        <dbReference type="SAM" id="Phobius"/>
    </source>
</evidence>
<keyword evidence="2" id="KW-0812">Transmembrane</keyword>
<protein>
    <submittedName>
        <fullName evidence="3">Uncharacterized protein</fullName>
    </submittedName>
</protein>
<comment type="caution">
    <text evidence="3">The sequence shown here is derived from an EMBL/GenBank/DDBJ whole genome shotgun (WGS) entry which is preliminary data.</text>
</comment>
<proteinExistence type="predicted"/>